<reference evidence="2" key="1">
    <citation type="journal article" date="2007" name="Nature">
        <title>The grapevine genome sequence suggests ancestral hexaploidization in major angiosperm phyla.</title>
        <authorList>
            <consortium name="The French-Italian Public Consortium for Grapevine Genome Characterization."/>
            <person name="Jaillon O."/>
            <person name="Aury J.-M."/>
            <person name="Noel B."/>
            <person name="Policriti A."/>
            <person name="Clepet C."/>
            <person name="Casagrande A."/>
            <person name="Choisne N."/>
            <person name="Aubourg S."/>
            <person name="Vitulo N."/>
            <person name="Jubin C."/>
            <person name="Vezzi A."/>
            <person name="Legeai F."/>
            <person name="Hugueney P."/>
            <person name="Dasilva C."/>
            <person name="Horner D."/>
            <person name="Mica E."/>
            <person name="Jublot D."/>
            <person name="Poulain J."/>
            <person name="Bruyere C."/>
            <person name="Billault A."/>
            <person name="Segurens B."/>
            <person name="Gouyvenoux M."/>
            <person name="Ugarte E."/>
            <person name="Cattonaro F."/>
            <person name="Anthouard V."/>
            <person name="Vico V."/>
            <person name="Del Fabbro C."/>
            <person name="Alaux M."/>
            <person name="Di Gaspero G."/>
            <person name="Dumas V."/>
            <person name="Felice N."/>
            <person name="Paillard S."/>
            <person name="Juman I."/>
            <person name="Moroldo M."/>
            <person name="Scalabrin S."/>
            <person name="Canaguier A."/>
            <person name="Le Clainche I."/>
            <person name="Malacrida G."/>
            <person name="Durand E."/>
            <person name="Pesole G."/>
            <person name="Laucou V."/>
            <person name="Chatelet P."/>
            <person name="Merdinoglu D."/>
            <person name="Delledonne M."/>
            <person name="Pezzotti M."/>
            <person name="Lecharny A."/>
            <person name="Scarpelli C."/>
            <person name="Artiguenave F."/>
            <person name="Pe M.E."/>
            <person name="Valle G."/>
            <person name="Morgante M."/>
            <person name="Caboche M."/>
            <person name="Adam-Blondon A.-F."/>
            <person name="Weissenbach J."/>
            <person name="Quetier F."/>
            <person name="Wincker P."/>
        </authorList>
    </citation>
    <scope>NUCLEOTIDE SEQUENCE [LARGE SCALE GENOMIC DNA]</scope>
    <source>
        <strain evidence="2">cv. Pinot noir / PN40024</strain>
    </source>
</reference>
<name>F6I2S8_VITVI</name>
<dbReference type="AlphaFoldDB" id="F6I2S8"/>
<evidence type="ECO:0000313" key="2">
    <source>
        <dbReference type="Proteomes" id="UP000009183"/>
    </source>
</evidence>
<accession>F6I2S8</accession>
<dbReference type="Proteomes" id="UP000009183">
    <property type="component" value="Chromosome 16"/>
</dbReference>
<proteinExistence type="predicted"/>
<dbReference type="InterPro" id="IPR036742">
    <property type="entry name" value="ATP_synth_F1_esu_sf_mt"/>
</dbReference>
<dbReference type="GO" id="GO:0045259">
    <property type="term" value="C:proton-transporting ATP synthase complex"/>
    <property type="evidence" value="ECO:0007669"/>
    <property type="project" value="InterPro"/>
</dbReference>
<dbReference type="EMBL" id="FN596738">
    <property type="protein sequence ID" value="CCB61245.1"/>
    <property type="molecule type" value="Genomic_DNA"/>
</dbReference>
<dbReference type="HOGENOM" id="CLU_3208679_0_0_1"/>
<dbReference type="GO" id="GO:0046933">
    <property type="term" value="F:proton-transporting ATP synthase activity, rotational mechanism"/>
    <property type="evidence" value="ECO:0007669"/>
    <property type="project" value="InterPro"/>
</dbReference>
<sequence length="45" mass="5011">MMYISYSNICANLVKNCHSNPKPSLARRSISPFPNGIMAFPRSPV</sequence>
<dbReference type="Gene3D" id="1.10.1620.20">
    <property type="entry name" value="ATP synthase, F1 complex, epsilon subunit superfamily, mitochondrial"/>
    <property type="match status" value="1"/>
</dbReference>
<gene>
    <name evidence="1" type="ordered locus">VIT_16s0013g01640</name>
</gene>
<evidence type="ECO:0000313" key="1">
    <source>
        <dbReference type="EMBL" id="CCB61245.1"/>
    </source>
</evidence>
<keyword evidence="2" id="KW-1185">Reference proteome</keyword>
<organism evidence="1 2">
    <name type="scientific">Vitis vinifera</name>
    <name type="common">Grape</name>
    <dbReference type="NCBI Taxonomy" id="29760"/>
    <lineage>
        <taxon>Eukaryota</taxon>
        <taxon>Viridiplantae</taxon>
        <taxon>Streptophyta</taxon>
        <taxon>Embryophyta</taxon>
        <taxon>Tracheophyta</taxon>
        <taxon>Spermatophyta</taxon>
        <taxon>Magnoliopsida</taxon>
        <taxon>eudicotyledons</taxon>
        <taxon>Gunneridae</taxon>
        <taxon>Pentapetalae</taxon>
        <taxon>rosids</taxon>
        <taxon>Vitales</taxon>
        <taxon>Vitaceae</taxon>
        <taxon>Viteae</taxon>
        <taxon>Vitis</taxon>
    </lineage>
</organism>
<dbReference type="InParanoid" id="F6I2S8"/>
<dbReference type="PaxDb" id="29760-VIT_16s0013g01640.t01"/>
<protein>
    <submittedName>
        <fullName evidence="1">Uncharacterized protein</fullName>
    </submittedName>
</protein>